<dbReference type="Pfam" id="PF00078">
    <property type="entry name" value="RVT_1"/>
    <property type="match status" value="1"/>
</dbReference>
<dbReference type="Proteomes" id="UP001305498">
    <property type="component" value="Chromosome"/>
</dbReference>
<keyword evidence="2" id="KW-0548">Nucleotidyltransferase</keyword>
<dbReference type="PROSITE" id="PS50878">
    <property type="entry name" value="RT_POL"/>
    <property type="match status" value="1"/>
</dbReference>
<dbReference type="InterPro" id="IPR000477">
    <property type="entry name" value="RT_dom"/>
</dbReference>
<dbReference type="GO" id="GO:0003964">
    <property type="term" value="F:RNA-directed DNA polymerase activity"/>
    <property type="evidence" value="ECO:0007669"/>
    <property type="project" value="UniProtKB-KW"/>
</dbReference>
<keyword evidence="2" id="KW-0808">Transferase</keyword>
<evidence type="ECO:0000313" key="2">
    <source>
        <dbReference type="EMBL" id="WOF21671.1"/>
    </source>
</evidence>
<proteinExistence type="predicted"/>
<keyword evidence="3" id="KW-1185">Reference proteome</keyword>
<protein>
    <submittedName>
        <fullName evidence="2">Reverse transcriptase domain-containing protein</fullName>
    </submittedName>
</protein>
<sequence length="495" mass="55033">MRLSPEFAKSLRFEESAKEVVSRPLLELPLLISERALVDGVDVLAGSAEAMSIAGHTPTMDVIAMPKRGYGPRPIGILSPVARTIYESIVGRLQPHLPKPSREQGIHAHRAFGVDPGRPSEVRIVDVDIAACYEYVDHRILADEILMQSLDHEASRSLSDLLGDLFPRAVGIPQAMSASHLLADVYLDRVERGIRRGGYEVNRFADDFRVISQDWASAHHAIELVVEEARSLGLTLADGKTRIHSVKQLQEAEEEREALLDGYRSRAADNLRSMEFVQVGYEDFELEEIDAPDDEVDFAALKGIVEDWVQGDPEQRTLHATFGSRALRVLRAAPERLPDDWLLEIVAREPPHLRNVLVYLRARPEHRENWATVARLVALPRTSSWARIWLLRMAETLTVPKAADRVPFDDWAQLCLKDRSEVVRAEAAWALSHSHAITAEQLADLFVESTSITRCGVSAVVGKLDGEAPSKLGKAMQADSQLVRAAYEWGSVNAG</sequence>
<evidence type="ECO:0000259" key="1">
    <source>
        <dbReference type="PROSITE" id="PS50878"/>
    </source>
</evidence>
<evidence type="ECO:0000313" key="3">
    <source>
        <dbReference type="Proteomes" id="UP001305498"/>
    </source>
</evidence>
<dbReference type="RefSeq" id="WP_317138149.1">
    <property type="nucleotide sequence ID" value="NZ_CP118157.1"/>
</dbReference>
<reference evidence="2 3" key="1">
    <citation type="submission" date="2023-02" db="EMBL/GenBank/DDBJ databases">
        <title>Microbacterium betulae sp. nov., isolated from birch wood.</title>
        <authorList>
            <person name="Pasciak M."/>
            <person name="Pawlik K.J."/>
            <person name="Martynowski D."/>
            <person name="Laczmanski L."/>
            <person name="Ciekot J."/>
            <person name="Szponar B."/>
            <person name="Wojcik-Fatla A."/>
            <person name="Mackiewicz B."/>
            <person name="Farian E."/>
            <person name="Cholewa G."/>
            <person name="Cholewa A."/>
            <person name="Dutkiewicz J."/>
        </authorList>
    </citation>
    <scope>NUCLEOTIDE SEQUENCE [LARGE SCALE GENOMIC DNA]</scope>
    <source>
        <strain evidence="2 3">AB</strain>
    </source>
</reference>
<feature type="domain" description="Reverse transcriptase" evidence="1">
    <location>
        <begin position="46"/>
        <end position="265"/>
    </location>
</feature>
<gene>
    <name evidence="2" type="ORF">N8K70_09725</name>
</gene>
<organism evidence="2 3">
    <name type="scientific">Microbacterium betulae</name>
    <dbReference type="NCBI Taxonomy" id="2981139"/>
    <lineage>
        <taxon>Bacteria</taxon>
        <taxon>Bacillati</taxon>
        <taxon>Actinomycetota</taxon>
        <taxon>Actinomycetes</taxon>
        <taxon>Micrococcales</taxon>
        <taxon>Microbacteriaceae</taxon>
        <taxon>Microbacterium</taxon>
    </lineage>
</organism>
<dbReference type="KEGG" id="mbet:N8K70_09725"/>
<dbReference type="EMBL" id="CP118157">
    <property type="protein sequence ID" value="WOF21671.1"/>
    <property type="molecule type" value="Genomic_DNA"/>
</dbReference>
<name>A0AA97FDQ8_9MICO</name>
<accession>A0AA97FDQ8</accession>
<keyword evidence="2" id="KW-0695">RNA-directed DNA polymerase</keyword>
<dbReference type="AlphaFoldDB" id="A0AA97FDQ8"/>